<gene>
    <name evidence="5" type="ORF">LFAB_05625</name>
</gene>
<feature type="domain" description="HTH arsR-type" evidence="4">
    <location>
        <begin position="4"/>
        <end position="96"/>
    </location>
</feature>
<evidence type="ECO:0000256" key="1">
    <source>
        <dbReference type="ARBA" id="ARBA00023015"/>
    </source>
</evidence>
<evidence type="ECO:0000313" key="5">
    <source>
        <dbReference type="EMBL" id="ETY74712.1"/>
    </source>
</evidence>
<dbReference type="InterPro" id="IPR051081">
    <property type="entry name" value="HTH_MetalResp_TranReg"/>
</dbReference>
<comment type="caution">
    <text evidence="5">The sequence shown here is derived from an EMBL/GenBank/DDBJ whole genome shotgun (WGS) entry which is preliminary data.</text>
</comment>
<proteinExistence type="predicted"/>
<sequence length="96" mass="10793">MKKTIDVTDDQQIQVFKALADPVRLAVLKYLKHCEEPVSCGVVGKALGISKTSGSYHFKLLEAAGLITAEKIAREKYVQLQPATFERYLTNFYDQL</sequence>
<reference evidence="5 6" key="1">
    <citation type="journal article" date="2014" name="Genome Announc.">
        <title>Genome Sequence of Lactobacillus fabifermentans Strain T30PCM01, Isolated from Fermenting Grape Marc.</title>
        <authorList>
            <person name="Treu L."/>
            <person name="Vendramin V."/>
            <person name="Bovo B."/>
            <person name="Giacomini A."/>
            <person name="Corich V."/>
            <person name="Campanaro S."/>
        </authorList>
    </citation>
    <scope>NUCLEOTIDE SEQUENCE [LARGE SCALE GENOMIC DNA]</scope>
    <source>
        <strain evidence="5 6">T30PCM01</strain>
    </source>
</reference>
<dbReference type="Gene3D" id="1.10.10.10">
    <property type="entry name" value="Winged helix-like DNA-binding domain superfamily/Winged helix DNA-binding domain"/>
    <property type="match status" value="1"/>
</dbReference>
<evidence type="ECO:0000256" key="2">
    <source>
        <dbReference type="ARBA" id="ARBA00023125"/>
    </source>
</evidence>
<dbReference type="AlphaFoldDB" id="W6T8M2"/>
<dbReference type="PROSITE" id="PS50987">
    <property type="entry name" value="HTH_ARSR_2"/>
    <property type="match status" value="1"/>
</dbReference>
<dbReference type="RefSeq" id="WP_024623744.1">
    <property type="nucleotide sequence ID" value="NZ_KK036479.1"/>
</dbReference>
<dbReference type="PANTHER" id="PTHR33154">
    <property type="entry name" value="TRANSCRIPTIONAL REGULATOR, ARSR FAMILY"/>
    <property type="match status" value="1"/>
</dbReference>
<dbReference type="InterPro" id="IPR036388">
    <property type="entry name" value="WH-like_DNA-bd_sf"/>
</dbReference>
<accession>W6T8M2</accession>
<dbReference type="SUPFAM" id="SSF46785">
    <property type="entry name" value="Winged helix' DNA-binding domain"/>
    <property type="match status" value="1"/>
</dbReference>
<evidence type="ECO:0000313" key="6">
    <source>
        <dbReference type="Proteomes" id="UP000019247"/>
    </source>
</evidence>
<dbReference type="PANTHER" id="PTHR33154:SF25">
    <property type="entry name" value="LMO0101 PROTEIN"/>
    <property type="match status" value="1"/>
</dbReference>
<organism evidence="5 6">
    <name type="scientific">Lactiplantibacillus fabifermentans T30PCM01</name>
    <dbReference type="NCBI Taxonomy" id="1400520"/>
    <lineage>
        <taxon>Bacteria</taxon>
        <taxon>Bacillati</taxon>
        <taxon>Bacillota</taxon>
        <taxon>Bacilli</taxon>
        <taxon>Lactobacillales</taxon>
        <taxon>Lactobacillaceae</taxon>
        <taxon>Lactiplantibacillus</taxon>
    </lineage>
</organism>
<dbReference type="GO" id="GO:0003700">
    <property type="term" value="F:DNA-binding transcription factor activity"/>
    <property type="evidence" value="ECO:0007669"/>
    <property type="project" value="InterPro"/>
</dbReference>
<dbReference type="GO" id="GO:0003677">
    <property type="term" value="F:DNA binding"/>
    <property type="evidence" value="ECO:0007669"/>
    <property type="project" value="UniProtKB-KW"/>
</dbReference>
<dbReference type="EMBL" id="AWWK01000026">
    <property type="protein sequence ID" value="ETY74712.1"/>
    <property type="molecule type" value="Genomic_DNA"/>
</dbReference>
<dbReference type="Proteomes" id="UP000019247">
    <property type="component" value="Unassembled WGS sequence"/>
</dbReference>
<protein>
    <submittedName>
        <fullName evidence="5">Transcriptional regulator</fullName>
    </submittedName>
</protein>
<evidence type="ECO:0000259" key="4">
    <source>
        <dbReference type="PROSITE" id="PS50987"/>
    </source>
</evidence>
<dbReference type="InterPro" id="IPR001845">
    <property type="entry name" value="HTH_ArsR_DNA-bd_dom"/>
</dbReference>
<evidence type="ECO:0000256" key="3">
    <source>
        <dbReference type="ARBA" id="ARBA00023163"/>
    </source>
</evidence>
<dbReference type="Pfam" id="PF12840">
    <property type="entry name" value="HTH_20"/>
    <property type="match status" value="1"/>
</dbReference>
<keyword evidence="2" id="KW-0238">DNA-binding</keyword>
<dbReference type="HOGENOM" id="CLU_097806_4_3_9"/>
<keyword evidence="3" id="KW-0804">Transcription</keyword>
<keyword evidence="1" id="KW-0805">Transcription regulation</keyword>
<dbReference type="OrthoDB" id="9794330at2"/>
<name>W6T8M2_9LACO</name>
<dbReference type="CDD" id="cd00090">
    <property type="entry name" value="HTH_ARSR"/>
    <property type="match status" value="1"/>
</dbReference>
<dbReference type="InterPro" id="IPR011991">
    <property type="entry name" value="ArsR-like_HTH"/>
</dbReference>
<dbReference type="eggNOG" id="COG0640">
    <property type="taxonomic scope" value="Bacteria"/>
</dbReference>
<dbReference type="InterPro" id="IPR036390">
    <property type="entry name" value="WH_DNA-bd_sf"/>
</dbReference>
<dbReference type="SMART" id="SM00418">
    <property type="entry name" value="HTH_ARSR"/>
    <property type="match status" value="1"/>
</dbReference>
<dbReference type="PRINTS" id="PR00778">
    <property type="entry name" value="HTHARSR"/>
</dbReference>
<dbReference type="PATRIC" id="fig|1400520.3.peg.1096"/>
<dbReference type="STRING" id="1400520.LFAB_05625"/>